<gene>
    <name evidence="1" type="ORF">PanWU01x14_265370</name>
</gene>
<dbReference type="AlphaFoldDB" id="A0A2P5B773"/>
<protein>
    <submittedName>
        <fullName evidence="1">Uncharacterized protein</fullName>
    </submittedName>
</protein>
<name>A0A2P5B773_PARAD</name>
<dbReference type="OrthoDB" id="1756457at2759"/>
<comment type="caution">
    <text evidence="1">The sequence shown here is derived from an EMBL/GenBank/DDBJ whole genome shotgun (WGS) entry which is preliminary data.</text>
</comment>
<evidence type="ECO:0000313" key="2">
    <source>
        <dbReference type="Proteomes" id="UP000237105"/>
    </source>
</evidence>
<accession>A0A2P5B773</accession>
<dbReference type="EMBL" id="JXTB01000346">
    <property type="protein sequence ID" value="PON44657.1"/>
    <property type="molecule type" value="Genomic_DNA"/>
</dbReference>
<sequence>MHHDQGCGVRTRLQDLGIDKMIGGRGSPTEHAAVQIKSRNGTALGGVGSDHGSKQVNIGRAETVEYGTSVGEVCESQGSEADELEGIELSLRMADGDEEGLKLLKMVEVTALAQFFQYVFVLFMVNLN</sequence>
<dbReference type="Proteomes" id="UP000237105">
    <property type="component" value="Unassembled WGS sequence"/>
</dbReference>
<proteinExistence type="predicted"/>
<evidence type="ECO:0000313" key="1">
    <source>
        <dbReference type="EMBL" id="PON44657.1"/>
    </source>
</evidence>
<organism evidence="1 2">
    <name type="scientific">Parasponia andersonii</name>
    <name type="common">Sponia andersonii</name>
    <dbReference type="NCBI Taxonomy" id="3476"/>
    <lineage>
        <taxon>Eukaryota</taxon>
        <taxon>Viridiplantae</taxon>
        <taxon>Streptophyta</taxon>
        <taxon>Embryophyta</taxon>
        <taxon>Tracheophyta</taxon>
        <taxon>Spermatophyta</taxon>
        <taxon>Magnoliopsida</taxon>
        <taxon>eudicotyledons</taxon>
        <taxon>Gunneridae</taxon>
        <taxon>Pentapetalae</taxon>
        <taxon>rosids</taxon>
        <taxon>fabids</taxon>
        <taxon>Rosales</taxon>
        <taxon>Cannabaceae</taxon>
        <taxon>Parasponia</taxon>
    </lineage>
</organism>
<keyword evidence="2" id="KW-1185">Reference proteome</keyword>
<reference evidence="2" key="1">
    <citation type="submission" date="2016-06" db="EMBL/GenBank/DDBJ databases">
        <title>Parallel loss of symbiosis genes in relatives of nitrogen-fixing non-legume Parasponia.</title>
        <authorList>
            <person name="Van Velzen R."/>
            <person name="Holmer R."/>
            <person name="Bu F."/>
            <person name="Rutten L."/>
            <person name="Van Zeijl A."/>
            <person name="Liu W."/>
            <person name="Santuari L."/>
            <person name="Cao Q."/>
            <person name="Sharma T."/>
            <person name="Shen D."/>
            <person name="Roswanjaya Y."/>
            <person name="Wardhani T."/>
            <person name="Kalhor M.S."/>
            <person name="Jansen J."/>
            <person name="Van den Hoogen J."/>
            <person name="Gungor B."/>
            <person name="Hartog M."/>
            <person name="Hontelez J."/>
            <person name="Verver J."/>
            <person name="Yang W.-C."/>
            <person name="Schijlen E."/>
            <person name="Repin R."/>
            <person name="Schilthuizen M."/>
            <person name="Schranz E."/>
            <person name="Heidstra R."/>
            <person name="Miyata K."/>
            <person name="Fedorova E."/>
            <person name="Kohlen W."/>
            <person name="Bisseling T."/>
            <person name="Smit S."/>
            <person name="Geurts R."/>
        </authorList>
    </citation>
    <scope>NUCLEOTIDE SEQUENCE [LARGE SCALE GENOMIC DNA]</scope>
    <source>
        <strain evidence="2">cv. WU1-14</strain>
    </source>
</reference>